<dbReference type="InterPro" id="IPR031160">
    <property type="entry name" value="F_BAR_dom"/>
</dbReference>
<feature type="compositionally biased region" description="Low complexity" evidence="4">
    <location>
        <begin position="918"/>
        <end position="930"/>
    </location>
</feature>
<dbReference type="OrthoDB" id="5981864at2759"/>
<dbReference type="InterPro" id="IPR051627">
    <property type="entry name" value="SLIT-ROBO_RhoGAP"/>
</dbReference>
<feature type="compositionally biased region" description="Polar residues" evidence="4">
    <location>
        <begin position="942"/>
        <end position="962"/>
    </location>
</feature>
<dbReference type="PROSITE" id="PS51741">
    <property type="entry name" value="F_BAR"/>
    <property type="match status" value="1"/>
</dbReference>
<keyword evidence="8" id="KW-1185">Reference proteome</keyword>
<dbReference type="PANTHER" id="PTHR14166">
    <property type="entry name" value="SLIT-ROBO RHO GTPASE ACTIVATING PROTEIN"/>
    <property type="match status" value="1"/>
</dbReference>
<evidence type="ECO:0000256" key="2">
    <source>
        <dbReference type="PROSITE-ProRule" id="PRU01077"/>
    </source>
</evidence>
<gene>
    <name evidence="7" type="ORF">BOKJ2_LOCUS8388</name>
</gene>
<dbReference type="InterPro" id="IPR000198">
    <property type="entry name" value="RhoGAP_dom"/>
</dbReference>
<name>A0A811KS08_9BILA</name>
<sequence>MAFRKAATNDFQGHLKDIRLQLLDQIKCLENRTETQINIYHEINDFCKKKAELDQEYSKSLDKLVKGVMIKYKNEKNKRNQWMIYSPCNLFMQLVDDTKEEAKNKAVISEVMGSFATQSINQKCLQMQKVAKKCREIGTLAQGEIIRVLNELNLSMKTYFECFEEAQAVKNKLLLAEEKNKLNESTGKKQKSLQKNLTKRTEKYDAAKQKCSRARNEYLLCIDAANAALHKFFADDLSDLIDCTDVGTDYWLSLLLDNIITARKVACHGEMQALAQLNEYRQSIAECERHKCDKQRFFESQNSTFMLPRMFEFRADQAENVSHIALDDGLCEDLNKRHQQMRIRLKSLREESEKTSEQLIMTQQRVREILSQQQAVEVTSKGVVDHRPAVDVTEAELDQALDEYCSHFSFFLLNANLIVRLEARADGIERALESFDPETNTQIQLPARENGEQVAEWHAKERRKLKIGMGNTAYLQNTEHQTADYRPSTGSQAKSSLSSLGTDSKHTPPSTCTDSTPPLNGSLSNDVPVGVTSPALQRRFSHQPPLLLKRPRLFGGALDEYVRQTGEQIPLIVISCIKVLSQYALHHQGLFRVSGSQVEINRIKEAFEEGDDPLSNVRNASDNNSIAGTLKLYFRELREPVFPFFMFERITDCAKLTNIEEFISKITELINKLPPSSYLLLRYLFAFLNHVSQFSDENMMDAYNLAICFGPTLLRIPETKDQVYYQNYVNDVVKNLILYHHRIFSNKVSGPLYNSMNPGFMADDIEKFADDGDEMFGQGVAGLSTTDTLATVSTLNENGSVNLNSLRYALTSEPSSSAEVEDRLQTLRNTDVSTNFHYSSSENSVRSTTGRKSICVGDEGRCEERRSSLMSPVSDGTLVGCHHEARNNNKTQLKVDLNQKDDDSGTGGCSPAGKSAESESNTSSSHTRPSIDSGLGNANPYAVSSYQSKATKPLPQSSTSTLGRMRIPVPPRGATETSTNSFSNLSTSQTSDLPSYQQLYSSINKGRTSSTRSGTVISRVHQMEDLCDRGIGPQEVSPNNFPTSDAMDEHNLHMVTVNQNYMM</sequence>
<dbReference type="EMBL" id="CAJFDH010000004">
    <property type="protein sequence ID" value="CAD5219326.1"/>
    <property type="molecule type" value="Genomic_DNA"/>
</dbReference>
<reference evidence="7" key="1">
    <citation type="submission" date="2020-09" db="EMBL/GenBank/DDBJ databases">
        <authorList>
            <person name="Kikuchi T."/>
        </authorList>
    </citation>
    <scope>NUCLEOTIDE SEQUENCE</scope>
    <source>
        <strain evidence="7">SH1</strain>
    </source>
</reference>
<organism evidence="7 8">
    <name type="scientific">Bursaphelenchus okinawaensis</name>
    <dbReference type="NCBI Taxonomy" id="465554"/>
    <lineage>
        <taxon>Eukaryota</taxon>
        <taxon>Metazoa</taxon>
        <taxon>Ecdysozoa</taxon>
        <taxon>Nematoda</taxon>
        <taxon>Chromadorea</taxon>
        <taxon>Rhabditida</taxon>
        <taxon>Tylenchina</taxon>
        <taxon>Tylenchomorpha</taxon>
        <taxon>Aphelenchoidea</taxon>
        <taxon>Aphelenchoididae</taxon>
        <taxon>Bursaphelenchus</taxon>
    </lineage>
</organism>
<dbReference type="Pfam" id="PF00611">
    <property type="entry name" value="FCH"/>
    <property type="match status" value="1"/>
</dbReference>
<evidence type="ECO:0000256" key="4">
    <source>
        <dbReference type="SAM" id="MobiDB-lite"/>
    </source>
</evidence>
<protein>
    <recommendedName>
        <fullName evidence="9">Rho-GAP domain-containing protein</fullName>
    </recommendedName>
</protein>
<accession>A0A811KS08</accession>
<evidence type="ECO:0008006" key="9">
    <source>
        <dbReference type="Google" id="ProtNLM"/>
    </source>
</evidence>
<feature type="compositionally biased region" description="Polar residues" evidence="4">
    <location>
        <begin position="488"/>
        <end position="502"/>
    </location>
</feature>
<comment type="caution">
    <text evidence="7">The sequence shown here is derived from an EMBL/GenBank/DDBJ whole genome shotgun (WGS) entry which is preliminary data.</text>
</comment>
<dbReference type="InterPro" id="IPR008936">
    <property type="entry name" value="Rho_GTPase_activation_prot"/>
</dbReference>
<feature type="region of interest" description="Disordered" evidence="4">
    <location>
        <begin position="479"/>
        <end position="526"/>
    </location>
</feature>
<dbReference type="SMART" id="SM00324">
    <property type="entry name" value="RhoGAP"/>
    <property type="match status" value="1"/>
</dbReference>
<dbReference type="GO" id="GO:0007165">
    <property type="term" value="P:signal transduction"/>
    <property type="evidence" value="ECO:0007669"/>
    <property type="project" value="InterPro"/>
</dbReference>
<evidence type="ECO:0000259" key="5">
    <source>
        <dbReference type="PROSITE" id="PS50238"/>
    </source>
</evidence>
<keyword evidence="1 2" id="KW-0175">Coiled coil</keyword>
<dbReference type="InterPro" id="IPR001060">
    <property type="entry name" value="FCH_dom"/>
</dbReference>
<evidence type="ECO:0000259" key="6">
    <source>
        <dbReference type="PROSITE" id="PS51741"/>
    </source>
</evidence>
<feature type="region of interest" description="Disordered" evidence="4">
    <location>
        <begin position="859"/>
        <end position="993"/>
    </location>
</feature>
<feature type="domain" description="Rho-GAP" evidence="5">
    <location>
        <begin position="556"/>
        <end position="744"/>
    </location>
</feature>
<proteinExistence type="predicted"/>
<dbReference type="Gene3D" id="1.20.1270.60">
    <property type="entry name" value="Arfaptin homology (AH) domain/BAR domain"/>
    <property type="match status" value="1"/>
</dbReference>
<dbReference type="PROSITE" id="PS50238">
    <property type="entry name" value="RHOGAP"/>
    <property type="match status" value="1"/>
</dbReference>
<dbReference type="Gene3D" id="1.10.555.10">
    <property type="entry name" value="Rho GTPase activation protein"/>
    <property type="match status" value="1"/>
</dbReference>
<dbReference type="InterPro" id="IPR027267">
    <property type="entry name" value="AH/BAR_dom_sf"/>
</dbReference>
<dbReference type="SUPFAM" id="SSF48350">
    <property type="entry name" value="GTPase activation domain, GAP"/>
    <property type="match status" value="1"/>
</dbReference>
<dbReference type="Pfam" id="PF00620">
    <property type="entry name" value="RhoGAP"/>
    <property type="match status" value="1"/>
</dbReference>
<feature type="compositionally biased region" description="Low complexity" evidence="4">
    <location>
        <begin position="975"/>
        <end position="991"/>
    </location>
</feature>
<evidence type="ECO:0000313" key="8">
    <source>
        <dbReference type="Proteomes" id="UP000614601"/>
    </source>
</evidence>
<evidence type="ECO:0000256" key="1">
    <source>
        <dbReference type="ARBA" id="ARBA00023054"/>
    </source>
</evidence>
<feature type="domain" description="F-BAR" evidence="6">
    <location>
        <begin position="16"/>
        <end position="296"/>
    </location>
</feature>
<dbReference type="SUPFAM" id="SSF103657">
    <property type="entry name" value="BAR/IMD domain-like"/>
    <property type="match status" value="1"/>
</dbReference>
<feature type="compositionally biased region" description="Low complexity" evidence="4">
    <location>
        <begin position="507"/>
        <end position="518"/>
    </location>
</feature>
<dbReference type="Proteomes" id="UP000614601">
    <property type="component" value="Unassembled WGS sequence"/>
</dbReference>
<dbReference type="EMBL" id="CAJFCW020000004">
    <property type="protein sequence ID" value="CAG9112443.1"/>
    <property type="molecule type" value="Genomic_DNA"/>
</dbReference>
<dbReference type="AlphaFoldDB" id="A0A811KS08"/>
<feature type="coiled-coil region" evidence="3">
    <location>
        <begin position="331"/>
        <end position="365"/>
    </location>
</feature>
<dbReference type="Proteomes" id="UP000783686">
    <property type="component" value="Unassembled WGS sequence"/>
</dbReference>
<evidence type="ECO:0000256" key="3">
    <source>
        <dbReference type="SAM" id="Coils"/>
    </source>
</evidence>
<evidence type="ECO:0000313" key="7">
    <source>
        <dbReference type="EMBL" id="CAD5219326.1"/>
    </source>
</evidence>